<evidence type="ECO:0000313" key="2">
    <source>
        <dbReference type="Proteomes" id="UP001057402"/>
    </source>
</evidence>
<comment type="caution">
    <text evidence="1">The sequence shown here is derived from an EMBL/GenBank/DDBJ whole genome shotgun (WGS) entry which is preliminary data.</text>
</comment>
<gene>
    <name evidence="1" type="ORF">MLD38_037627</name>
</gene>
<name>A0ACB9LPF1_9MYRT</name>
<proteinExistence type="predicted"/>
<reference evidence="2" key="1">
    <citation type="journal article" date="2023" name="Front. Plant Sci.">
        <title>Chromosomal-level genome assembly of Melastoma candidum provides insights into trichome evolution.</title>
        <authorList>
            <person name="Zhong Y."/>
            <person name="Wu W."/>
            <person name="Sun C."/>
            <person name="Zou P."/>
            <person name="Liu Y."/>
            <person name="Dai S."/>
            <person name="Zhou R."/>
        </authorList>
    </citation>
    <scope>NUCLEOTIDE SEQUENCE [LARGE SCALE GENOMIC DNA]</scope>
</reference>
<dbReference type="EMBL" id="CM042890">
    <property type="protein sequence ID" value="KAI4312837.1"/>
    <property type="molecule type" value="Genomic_DNA"/>
</dbReference>
<organism evidence="1 2">
    <name type="scientific">Melastoma candidum</name>
    <dbReference type="NCBI Taxonomy" id="119954"/>
    <lineage>
        <taxon>Eukaryota</taxon>
        <taxon>Viridiplantae</taxon>
        <taxon>Streptophyta</taxon>
        <taxon>Embryophyta</taxon>
        <taxon>Tracheophyta</taxon>
        <taxon>Spermatophyta</taxon>
        <taxon>Magnoliopsida</taxon>
        <taxon>eudicotyledons</taxon>
        <taxon>Gunneridae</taxon>
        <taxon>Pentapetalae</taxon>
        <taxon>rosids</taxon>
        <taxon>malvids</taxon>
        <taxon>Myrtales</taxon>
        <taxon>Melastomataceae</taxon>
        <taxon>Melastomatoideae</taxon>
        <taxon>Melastomateae</taxon>
        <taxon>Melastoma</taxon>
    </lineage>
</organism>
<accession>A0ACB9LPF1</accession>
<protein>
    <submittedName>
        <fullName evidence="1">Uncharacterized protein</fullName>
    </submittedName>
</protein>
<keyword evidence="2" id="KW-1185">Reference proteome</keyword>
<sequence>MNIATLCTVITVTVFAFASPGAAADVDPQTVFMVCNKTNFPDDSFFANRRSLVGRELGFPFSLCESTDEGTGQLPPVSPLRLGLSATVASVAESRTAKPRKRKRRAGTVDAEEEGSPRLEGLATAHVAGIRNEMHVASFMWNWSEEESTVDSAKALSNCRDSLMKSLSSRLELNQHQDCWLSRGGHRWWLHGGADPP</sequence>
<evidence type="ECO:0000313" key="1">
    <source>
        <dbReference type="EMBL" id="KAI4312837.1"/>
    </source>
</evidence>
<dbReference type="Proteomes" id="UP001057402">
    <property type="component" value="Chromosome 11"/>
</dbReference>